<dbReference type="FunFam" id="3.30.160.60:FF:000145">
    <property type="entry name" value="Zinc finger protein 574"/>
    <property type="match status" value="1"/>
</dbReference>
<dbReference type="PROSITE" id="PS00028">
    <property type="entry name" value="ZINC_FINGER_C2H2_1"/>
    <property type="match status" value="2"/>
</dbReference>
<reference evidence="9 10" key="1">
    <citation type="journal article" date="2019" name="Commun. Biol.">
        <title>The bagworm genome reveals a unique fibroin gene that provides high tensile strength.</title>
        <authorList>
            <person name="Kono N."/>
            <person name="Nakamura H."/>
            <person name="Ohtoshi R."/>
            <person name="Tomita M."/>
            <person name="Numata K."/>
            <person name="Arakawa K."/>
        </authorList>
    </citation>
    <scope>NUCLEOTIDE SEQUENCE [LARGE SCALE GENOMIC DNA]</scope>
</reference>
<feature type="non-terminal residue" evidence="9">
    <location>
        <position position="151"/>
    </location>
</feature>
<evidence type="ECO:0000256" key="6">
    <source>
        <dbReference type="ARBA" id="ARBA00023242"/>
    </source>
</evidence>
<evidence type="ECO:0000256" key="3">
    <source>
        <dbReference type="ARBA" id="ARBA00022737"/>
    </source>
</evidence>
<keyword evidence="2" id="KW-0479">Metal-binding</keyword>
<dbReference type="InterPro" id="IPR036236">
    <property type="entry name" value="Znf_C2H2_sf"/>
</dbReference>
<accession>A0A4C1SYP5</accession>
<evidence type="ECO:0000256" key="2">
    <source>
        <dbReference type="ARBA" id="ARBA00022723"/>
    </source>
</evidence>
<dbReference type="PANTHER" id="PTHR24394">
    <property type="entry name" value="ZINC FINGER PROTEIN"/>
    <property type="match status" value="1"/>
</dbReference>
<keyword evidence="5" id="KW-0862">Zinc</keyword>
<evidence type="ECO:0000256" key="1">
    <source>
        <dbReference type="ARBA" id="ARBA00004123"/>
    </source>
</evidence>
<keyword evidence="10" id="KW-1185">Reference proteome</keyword>
<dbReference type="Pfam" id="PF00096">
    <property type="entry name" value="zf-C2H2"/>
    <property type="match status" value="1"/>
</dbReference>
<sequence length="151" mass="16811">MQHKCDYCGKAFKRAKALKNHLLLHTGLKPYSCDFCERTFANGSNCRSHMKKLHPDELAILEASGNKTHARNIPKLETLKAVTKVADNLTPVVTKANWFVLRLVKAKNSDHNGATKSPNKHKILDSMLVNAEKLTIDSPSSTPLDLQLIPL</sequence>
<keyword evidence="6" id="KW-0539">Nucleus</keyword>
<dbReference type="STRING" id="151549.A0A4C1SYP5"/>
<evidence type="ECO:0000313" key="10">
    <source>
        <dbReference type="Proteomes" id="UP000299102"/>
    </source>
</evidence>
<evidence type="ECO:0000256" key="7">
    <source>
        <dbReference type="PROSITE-ProRule" id="PRU00042"/>
    </source>
</evidence>
<name>A0A4C1SYP5_EUMVA</name>
<evidence type="ECO:0000313" key="9">
    <source>
        <dbReference type="EMBL" id="GBP06121.1"/>
    </source>
</evidence>
<dbReference type="OrthoDB" id="654211at2759"/>
<protein>
    <submittedName>
        <fullName evidence="9">Zinc finger protein weckle</fullName>
    </submittedName>
</protein>
<evidence type="ECO:0000256" key="5">
    <source>
        <dbReference type="ARBA" id="ARBA00022833"/>
    </source>
</evidence>
<dbReference type="SUPFAM" id="SSF57667">
    <property type="entry name" value="beta-beta-alpha zinc fingers"/>
    <property type="match status" value="1"/>
</dbReference>
<evidence type="ECO:0000259" key="8">
    <source>
        <dbReference type="PROSITE" id="PS50157"/>
    </source>
</evidence>
<gene>
    <name evidence="9" type="primary">wek</name>
    <name evidence="9" type="ORF">EVAR_74139_1</name>
</gene>
<dbReference type="AlphaFoldDB" id="A0A4C1SYP5"/>
<dbReference type="Gene3D" id="3.30.160.60">
    <property type="entry name" value="Classic Zinc Finger"/>
    <property type="match status" value="2"/>
</dbReference>
<keyword evidence="4 7" id="KW-0863">Zinc-finger</keyword>
<dbReference type="InterPro" id="IPR013087">
    <property type="entry name" value="Znf_C2H2_type"/>
</dbReference>
<proteinExistence type="predicted"/>
<dbReference type="GO" id="GO:0008270">
    <property type="term" value="F:zinc ion binding"/>
    <property type="evidence" value="ECO:0007669"/>
    <property type="project" value="UniProtKB-KW"/>
</dbReference>
<dbReference type="EMBL" id="BGZK01007900">
    <property type="protein sequence ID" value="GBP06121.1"/>
    <property type="molecule type" value="Genomic_DNA"/>
</dbReference>
<keyword evidence="3" id="KW-0677">Repeat</keyword>
<feature type="domain" description="C2H2-type" evidence="8">
    <location>
        <begin position="31"/>
        <end position="59"/>
    </location>
</feature>
<dbReference type="SMART" id="SM00355">
    <property type="entry name" value="ZnF_C2H2"/>
    <property type="match status" value="2"/>
</dbReference>
<feature type="domain" description="C2H2-type" evidence="8">
    <location>
        <begin position="3"/>
        <end position="30"/>
    </location>
</feature>
<evidence type="ECO:0000256" key="4">
    <source>
        <dbReference type="ARBA" id="ARBA00022771"/>
    </source>
</evidence>
<dbReference type="PANTHER" id="PTHR24394:SF29">
    <property type="entry name" value="MYONEURIN"/>
    <property type="match status" value="1"/>
</dbReference>
<dbReference type="GO" id="GO:0000981">
    <property type="term" value="F:DNA-binding transcription factor activity, RNA polymerase II-specific"/>
    <property type="evidence" value="ECO:0007669"/>
    <property type="project" value="TreeGrafter"/>
</dbReference>
<dbReference type="PROSITE" id="PS50157">
    <property type="entry name" value="ZINC_FINGER_C2H2_2"/>
    <property type="match status" value="2"/>
</dbReference>
<dbReference type="GO" id="GO:0005634">
    <property type="term" value="C:nucleus"/>
    <property type="evidence" value="ECO:0007669"/>
    <property type="project" value="UniProtKB-SubCell"/>
</dbReference>
<comment type="caution">
    <text evidence="9">The sequence shown here is derived from an EMBL/GenBank/DDBJ whole genome shotgun (WGS) entry which is preliminary data.</text>
</comment>
<dbReference type="Proteomes" id="UP000299102">
    <property type="component" value="Unassembled WGS sequence"/>
</dbReference>
<comment type="subcellular location">
    <subcellularLocation>
        <location evidence="1">Nucleus</location>
    </subcellularLocation>
</comment>
<organism evidence="9 10">
    <name type="scientific">Eumeta variegata</name>
    <name type="common">Bagworm moth</name>
    <name type="synonym">Eumeta japonica</name>
    <dbReference type="NCBI Taxonomy" id="151549"/>
    <lineage>
        <taxon>Eukaryota</taxon>
        <taxon>Metazoa</taxon>
        <taxon>Ecdysozoa</taxon>
        <taxon>Arthropoda</taxon>
        <taxon>Hexapoda</taxon>
        <taxon>Insecta</taxon>
        <taxon>Pterygota</taxon>
        <taxon>Neoptera</taxon>
        <taxon>Endopterygota</taxon>
        <taxon>Lepidoptera</taxon>
        <taxon>Glossata</taxon>
        <taxon>Ditrysia</taxon>
        <taxon>Tineoidea</taxon>
        <taxon>Psychidae</taxon>
        <taxon>Oiketicinae</taxon>
        <taxon>Eumeta</taxon>
    </lineage>
</organism>